<accession>A0ABU9XGY9</accession>
<sequence>MNSPFRNTWELYTGRFERILLLMLLTTLPLLILHSFATNYIYAVTPSFDPLYSFADIYYGFLTVLLFIYAQVPYIRFVYNEHYDSERSLRDSIYQFVVNGFTIFVFATLIAFTSIVGFSLFILPGFILLALTMPIPYISIFDKKSVWKAYKEGIRIGKKHFIKLFLLLIFTGFLEMIVGVFITAQIFTITNSFAAQIITQIVLNLIYYPFIIMLLSSFMIKWREEQEVLETREDTEVA</sequence>
<evidence type="ECO:0000313" key="3">
    <source>
        <dbReference type="Proteomes" id="UP001444625"/>
    </source>
</evidence>
<feature type="transmembrane region" description="Helical" evidence="1">
    <location>
        <begin position="193"/>
        <end position="215"/>
    </location>
</feature>
<comment type="caution">
    <text evidence="2">The sequence shown here is derived from an EMBL/GenBank/DDBJ whole genome shotgun (WGS) entry which is preliminary data.</text>
</comment>
<feature type="transmembrane region" description="Helical" evidence="1">
    <location>
        <begin position="161"/>
        <end position="187"/>
    </location>
</feature>
<feature type="transmembrane region" description="Helical" evidence="1">
    <location>
        <begin position="57"/>
        <end position="75"/>
    </location>
</feature>
<keyword evidence="3" id="KW-1185">Reference proteome</keyword>
<reference evidence="2 3" key="1">
    <citation type="submission" date="2024-05" db="EMBL/GenBank/DDBJ databases">
        <authorList>
            <person name="Haq I."/>
            <person name="Ullah Z."/>
            <person name="Ahmad R."/>
            <person name="Li M."/>
            <person name="Tong Y."/>
        </authorList>
    </citation>
    <scope>NUCLEOTIDE SEQUENCE [LARGE SCALE GENOMIC DNA]</scope>
    <source>
        <strain evidence="2 3">16A2E</strain>
    </source>
</reference>
<keyword evidence="1" id="KW-1133">Transmembrane helix</keyword>
<protein>
    <submittedName>
        <fullName evidence="2">Uncharacterized protein</fullName>
    </submittedName>
</protein>
<feature type="transmembrane region" description="Helical" evidence="1">
    <location>
        <begin position="20"/>
        <end position="37"/>
    </location>
</feature>
<feature type="transmembrane region" description="Helical" evidence="1">
    <location>
        <begin position="121"/>
        <end position="140"/>
    </location>
</feature>
<dbReference type="RefSeq" id="WP_345824996.1">
    <property type="nucleotide sequence ID" value="NZ_JBDIML010000003.1"/>
</dbReference>
<dbReference type="Proteomes" id="UP001444625">
    <property type="component" value="Unassembled WGS sequence"/>
</dbReference>
<organism evidence="2 3">
    <name type="scientific">Ornithinibacillus xuwenensis</name>
    <dbReference type="NCBI Taxonomy" id="3144668"/>
    <lineage>
        <taxon>Bacteria</taxon>
        <taxon>Bacillati</taxon>
        <taxon>Bacillota</taxon>
        <taxon>Bacilli</taxon>
        <taxon>Bacillales</taxon>
        <taxon>Bacillaceae</taxon>
        <taxon>Ornithinibacillus</taxon>
    </lineage>
</organism>
<dbReference type="EMBL" id="JBDIML010000003">
    <property type="protein sequence ID" value="MEN2767522.1"/>
    <property type="molecule type" value="Genomic_DNA"/>
</dbReference>
<keyword evidence="1" id="KW-0472">Membrane</keyword>
<feature type="transmembrane region" description="Helical" evidence="1">
    <location>
        <begin position="96"/>
        <end position="115"/>
    </location>
</feature>
<evidence type="ECO:0000313" key="2">
    <source>
        <dbReference type="EMBL" id="MEN2767522.1"/>
    </source>
</evidence>
<evidence type="ECO:0000256" key="1">
    <source>
        <dbReference type="SAM" id="Phobius"/>
    </source>
</evidence>
<name>A0ABU9XGY9_9BACI</name>
<gene>
    <name evidence="2" type="ORF">ABC228_10010</name>
</gene>
<keyword evidence="1" id="KW-0812">Transmembrane</keyword>
<proteinExistence type="predicted"/>